<dbReference type="Gene3D" id="3.30.40.10">
    <property type="entry name" value="Zinc/RING finger domain, C3HC4 (zinc finger)"/>
    <property type="match status" value="1"/>
</dbReference>
<dbReference type="AlphaFoldDB" id="A0A3B4FZL0"/>
<evidence type="ECO:0000256" key="6">
    <source>
        <dbReference type="ARBA" id="ARBA00030086"/>
    </source>
</evidence>
<sequence>MEGKELECKICYNRYDTRSRKPKLLGCLHRVCAKCLKKMVDMGEFTWQVDTQHSQLLDHADASMTITWSHHLLYHPSHSDITLTLPFVNTSKSPSHIPLVEIRPISVELRDDIITYRKWRQSSPVRRHLLTNQRHVTVLGMIIKLFYLLITEHTCTCITCLSHSHMT</sequence>
<evidence type="ECO:0000256" key="5">
    <source>
        <dbReference type="ARBA" id="ARBA00022833"/>
    </source>
</evidence>
<protein>
    <recommendedName>
        <fullName evidence="2">E3 ubiquitin-protein ligase RNF182</fullName>
    </recommendedName>
    <alternativeName>
        <fullName evidence="7">RING finger protein 182</fullName>
    </alternativeName>
    <alternativeName>
        <fullName evidence="6">RING-type E3 ubiquitin transferase RNF182</fullName>
    </alternativeName>
</protein>
<comment type="subunit">
    <text evidence="1">Interacts with ATP6V0C.</text>
</comment>
<dbReference type="Pfam" id="PF14634">
    <property type="entry name" value="zf-RING_5"/>
    <property type="match status" value="1"/>
</dbReference>
<dbReference type="InterPro" id="IPR013083">
    <property type="entry name" value="Znf_RING/FYVE/PHD"/>
</dbReference>
<dbReference type="UniPathway" id="UPA00143"/>
<reference evidence="9" key="1">
    <citation type="submission" date="2023-09" db="UniProtKB">
        <authorList>
            <consortium name="Ensembl"/>
        </authorList>
    </citation>
    <scope>IDENTIFICATION</scope>
</reference>
<evidence type="ECO:0000256" key="4">
    <source>
        <dbReference type="ARBA" id="ARBA00022771"/>
    </source>
</evidence>
<dbReference type="PROSITE" id="PS00518">
    <property type="entry name" value="ZF_RING_1"/>
    <property type="match status" value="1"/>
</dbReference>
<dbReference type="GeneTree" id="ENSGT01140000286742"/>
<keyword evidence="5" id="KW-0862">Zinc</keyword>
<dbReference type="GO" id="GO:0008270">
    <property type="term" value="F:zinc ion binding"/>
    <property type="evidence" value="ECO:0007669"/>
    <property type="project" value="UniProtKB-KW"/>
</dbReference>
<proteinExistence type="predicted"/>
<dbReference type="Ensembl" id="ENSPNYT00000015140.1">
    <property type="protein sequence ID" value="ENSPNYP00000014761.1"/>
    <property type="gene ID" value="ENSPNYG00000011196.1"/>
</dbReference>
<keyword evidence="3" id="KW-0479">Metal-binding</keyword>
<evidence type="ECO:0000259" key="8">
    <source>
        <dbReference type="Pfam" id="PF14634"/>
    </source>
</evidence>
<keyword evidence="4" id="KW-0863">Zinc-finger</keyword>
<evidence type="ECO:0000256" key="7">
    <source>
        <dbReference type="ARBA" id="ARBA00031239"/>
    </source>
</evidence>
<evidence type="ECO:0000313" key="9">
    <source>
        <dbReference type="Ensembl" id="ENSPNYP00000014761.1"/>
    </source>
</evidence>
<dbReference type="PANTHER" id="PTHR46675">
    <property type="entry name" value="E3 UBIQUITIN-PROTEIN LIGASE RNF182"/>
    <property type="match status" value="1"/>
</dbReference>
<evidence type="ECO:0000256" key="2">
    <source>
        <dbReference type="ARBA" id="ARBA00014050"/>
    </source>
</evidence>
<feature type="domain" description="RING-type" evidence="8">
    <location>
        <begin position="7"/>
        <end position="40"/>
    </location>
</feature>
<accession>A0A3B4FZL0</accession>
<name>A0A3B4FZL0_9CICH</name>
<organism evidence="9">
    <name type="scientific">Pundamilia nyererei</name>
    <dbReference type="NCBI Taxonomy" id="303518"/>
    <lineage>
        <taxon>Eukaryota</taxon>
        <taxon>Metazoa</taxon>
        <taxon>Chordata</taxon>
        <taxon>Craniata</taxon>
        <taxon>Vertebrata</taxon>
        <taxon>Euteleostomi</taxon>
        <taxon>Actinopterygii</taxon>
        <taxon>Neopterygii</taxon>
        <taxon>Teleostei</taxon>
        <taxon>Neoteleostei</taxon>
        <taxon>Acanthomorphata</taxon>
        <taxon>Ovalentaria</taxon>
        <taxon>Cichlomorphae</taxon>
        <taxon>Cichliformes</taxon>
        <taxon>Cichlidae</taxon>
        <taxon>African cichlids</taxon>
        <taxon>Pseudocrenilabrinae</taxon>
        <taxon>Haplochromini</taxon>
        <taxon>Pundamilia</taxon>
    </lineage>
</organism>
<evidence type="ECO:0000256" key="3">
    <source>
        <dbReference type="ARBA" id="ARBA00022723"/>
    </source>
</evidence>
<dbReference type="STRING" id="303518.ENSPNYP00000014761"/>
<evidence type="ECO:0000256" key="1">
    <source>
        <dbReference type="ARBA" id="ARBA00011482"/>
    </source>
</evidence>
<dbReference type="InterPro" id="IPR042285">
    <property type="entry name" value="RNF182"/>
</dbReference>
<dbReference type="PANTHER" id="PTHR46675:SF3">
    <property type="entry name" value="E3 UBIQUITIN-PROTEIN LIGASE RNF182"/>
    <property type="match status" value="1"/>
</dbReference>
<dbReference type="InterPro" id="IPR017907">
    <property type="entry name" value="Znf_RING_CS"/>
</dbReference>
<dbReference type="InterPro" id="IPR001841">
    <property type="entry name" value="Znf_RING"/>
</dbReference>
<dbReference type="SUPFAM" id="SSF57850">
    <property type="entry name" value="RING/U-box"/>
    <property type="match status" value="1"/>
</dbReference>
<dbReference type="GO" id="GO:0016567">
    <property type="term" value="P:protein ubiquitination"/>
    <property type="evidence" value="ECO:0007669"/>
    <property type="project" value="UniProtKB-UniPathway"/>
</dbReference>